<evidence type="ECO:0000256" key="4">
    <source>
        <dbReference type="ARBA" id="ARBA00022475"/>
    </source>
</evidence>
<dbReference type="AlphaFoldDB" id="A0A395XMZ6"/>
<feature type="transmembrane region" description="Helical" evidence="9">
    <location>
        <begin position="43"/>
        <end position="63"/>
    </location>
</feature>
<protein>
    <recommendedName>
        <fullName evidence="9">Branched-chain amino acid transport system carrier protein</fullName>
    </recommendedName>
</protein>
<evidence type="ECO:0000256" key="7">
    <source>
        <dbReference type="ARBA" id="ARBA00022989"/>
    </source>
</evidence>
<keyword evidence="8 9" id="KW-0472">Membrane</keyword>
<evidence type="ECO:0000256" key="6">
    <source>
        <dbReference type="ARBA" id="ARBA00022970"/>
    </source>
</evidence>
<comment type="function">
    <text evidence="9">Component of the transport system for branched-chain amino acids.</text>
</comment>
<dbReference type="EMBL" id="QSAJ01000018">
    <property type="protein sequence ID" value="RGW53081.1"/>
    <property type="molecule type" value="Genomic_DNA"/>
</dbReference>
<dbReference type="NCBIfam" id="TIGR00796">
    <property type="entry name" value="livcs"/>
    <property type="match status" value="1"/>
</dbReference>
<name>A0A395XMZ6_9FIRM</name>
<proteinExistence type="inferred from homology"/>
<dbReference type="PANTHER" id="PTHR30588">
    <property type="entry name" value="BRANCHED-CHAIN AMINO ACID TRANSPORT SYSTEM 2 CARRIER PROTEIN"/>
    <property type="match status" value="1"/>
</dbReference>
<evidence type="ECO:0000256" key="1">
    <source>
        <dbReference type="ARBA" id="ARBA00004651"/>
    </source>
</evidence>
<keyword evidence="6 9" id="KW-0029">Amino-acid transport</keyword>
<feature type="transmembrane region" description="Helical" evidence="9">
    <location>
        <begin position="322"/>
        <end position="342"/>
    </location>
</feature>
<reference evidence="10 11" key="1">
    <citation type="submission" date="2018-08" db="EMBL/GenBank/DDBJ databases">
        <title>A genome reference for cultivated species of the human gut microbiota.</title>
        <authorList>
            <person name="Zou Y."/>
            <person name="Xue W."/>
            <person name="Luo G."/>
        </authorList>
    </citation>
    <scope>NUCLEOTIDE SEQUENCE [LARGE SCALE GENOMIC DNA]</scope>
    <source>
        <strain evidence="10 11">AF12-11</strain>
    </source>
</reference>
<comment type="caution">
    <text evidence="10">The sequence shown here is derived from an EMBL/GenBank/DDBJ whole genome shotgun (WGS) entry which is preliminary data.</text>
</comment>
<keyword evidence="5 9" id="KW-0812">Transmembrane</keyword>
<comment type="similarity">
    <text evidence="2 9">Belongs to the branched chain amino acid transporter family.</text>
</comment>
<evidence type="ECO:0000313" key="10">
    <source>
        <dbReference type="EMBL" id="RGW53081.1"/>
    </source>
</evidence>
<dbReference type="PANTHER" id="PTHR30588:SF7">
    <property type="entry name" value="BRANCHED-CHAIN AMINO ACID CARRIER PROTEIN SAOUHSC_01411-RELATED"/>
    <property type="match status" value="1"/>
</dbReference>
<comment type="subcellular location">
    <subcellularLocation>
        <location evidence="1 9">Cell membrane</location>
        <topology evidence="1 9">Multi-pass membrane protein</topology>
    </subcellularLocation>
</comment>
<feature type="transmembrane region" description="Helical" evidence="9">
    <location>
        <begin position="123"/>
        <end position="142"/>
    </location>
</feature>
<dbReference type="Proteomes" id="UP000266376">
    <property type="component" value="Unassembled WGS sequence"/>
</dbReference>
<accession>A0A395XMZ6</accession>
<evidence type="ECO:0000256" key="9">
    <source>
        <dbReference type="RuleBase" id="RU362122"/>
    </source>
</evidence>
<dbReference type="InterPro" id="IPR004685">
    <property type="entry name" value="Brnchd-chn_aa_trnsp_Livcs"/>
</dbReference>
<evidence type="ECO:0000313" key="11">
    <source>
        <dbReference type="Proteomes" id="UP000266376"/>
    </source>
</evidence>
<evidence type="ECO:0000256" key="5">
    <source>
        <dbReference type="ARBA" id="ARBA00022692"/>
    </source>
</evidence>
<evidence type="ECO:0000256" key="8">
    <source>
        <dbReference type="ARBA" id="ARBA00023136"/>
    </source>
</evidence>
<dbReference type="GO" id="GO:0015188">
    <property type="term" value="F:L-isoleucine transmembrane transporter activity"/>
    <property type="evidence" value="ECO:0007669"/>
    <property type="project" value="TreeGrafter"/>
</dbReference>
<feature type="transmembrane region" description="Helical" evidence="9">
    <location>
        <begin position="233"/>
        <end position="255"/>
    </location>
</feature>
<sequence>MKSLSMRNRCVIGFTLFSMFFGAGNLIFPPLLGAEAGSSTIPAMVGMLLTAVVLPALAVISVAKHDGLKNLAESIHPAFATVYAVLIHLLIGPFVAIPRTASTSFEMAVVPFLSDGVSDESLLIMRCIYSFIFFVIATMVALKPTRLKDLLGKVMTPILLILIAVIFVGVVVKFPTVVRQADASYKGHALQHGFVTGYQTMDILAAFNFGAVIAMNIEAFGVKNRKGVAKETILAGIGAGILLCIVYSATAYIGVLCSSKVGNVENGTQILTYAVHACFGIYGKVLIGIIFFIACFNVCVGLLCCCSAYFHELVPKISYFKWLLVFSVFSFVISCAGLNAILNVSLPILKVMCPIAIALTFYGLVRRKRQ</sequence>
<dbReference type="Pfam" id="PF05525">
    <property type="entry name" value="Branch_AA_trans"/>
    <property type="match status" value="1"/>
</dbReference>
<gene>
    <name evidence="10" type="primary">brnQ</name>
    <name evidence="10" type="ORF">DWV67_08615</name>
</gene>
<organism evidence="10 11">
    <name type="scientific">Dorea formicigenerans</name>
    <dbReference type="NCBI Taxonomy" id="39486"/>
    <lineage>
        <taxon>Bacteria</taxon>
        <taxon>Bacillati</taxon>
        <taxon>Bacillota</taxon>
        <taxon>Clostridia</taxon>
        <taxon>Lachnospirales</taxon>
        <taxon>Lachnospiraceae</taxon>
        <taxon>Dorea</taxon>
    </lineage>
</organism>
<evidence type="ECO:0000256" key="2">
    <source>
        <dbReference type="ARBA" id="ARBA00008540"/>
    </source>
</evidence>
<keyword evidence="3 9" id="KW-0813">Transport</keyword>
<comment type="caution">
    <text evidence="9">Lacks conserved residue(s) required for the propagation of feature annotation.</text>
</comment>
<dbReference type="GO" id="GO:0015190">
    <property type="term" value="F:L-leucine transmembrane transporter activity"/>
    <property type="evidence" value="ECO:0007669"/>
    <property type="project" value="TreeGrafter"/>
</dbReference>
<keyword evidence="7 9" id="KW-1133">Transmembrane helix</keyword>
<dbReference type="GO" id="GO:0005886">
    <property type="term" value="C:plasma membrane"/>
    <property type="evidence" value="ECO:0007669"/>
    <property type="project" value="UniProtKB-SubCell"/>
</dbReference>
<feature type="transmembrane region" description="Helical" evidence="9">
    <location>
        <begin position="154"/>
        <end position="172"/>
    </location>
</feature>
<dbReference type="GO" id="GO:0005304">
    <property type="term" value="F:L-valine transmembrane transporter activity"/>
    <property type="evidence" value="ECO:0007669"/>
    <property type="project" value="TreeGrafter"/>
</dbReference>
<feature type="transmembrane region" description="Helical" evidence="9">
    <location>
        <begin position="285"/>
        <end position="310"/>
    </location>
</feature>
<feature type="transmembrane region" description="Helical" evidence="9">
    <location>
        <begin position="75"/>
        <end position="97"/>
    </location>
</feature>
<keyword evidence="4" id="KW-1003">Cell membrane</keyword>
<feature type="transmembrane region" description="Helical" evidence="9">
    <location>
        <begin position="348"/>
        <end position="365"/>
    </location>
</feature>
<feature type="transmembrane region" description="Helical" evidence="9">
    <location>
        <begin position="203"/>
        <end position="221"/>
    </location>
</feature>
<evidence type="ECO:0000256" key="3">
    <source>
        <dbReference type="ARBA" id="ARBA00022448"/>
    </source>
</evidence>
<dbReference type="GO" id="GO:0015820">
    <property type="term" value="P:L-leucine transport"/>
    <property type="evidence" value="ECO:0007669"/>
    <property type="project" value="TreeGrafter"/>
</dbReference>
<dbReference type="GO" id="GO:0015818">
    <property type="term" value="P:isoleucine transport"/>
    <property type="evidence" value="ECO:0007669"/>
    <property type="project" value="TreeGrafter"/>
</dbReference>